<evidence type="ECO:0000256" key="2">
    <source>
        <dbReference type="ARBA" id="ARBA00023002"/>
    </source>
</evidence>
<evidence type="ECO:0000256" key="1">
    <source>
        <dbReference type="ARBA" id="ARBA00006484"/>
    </source>
</evidence>
<proteinExistence type="inferred from homology"/>
<evidence type="ECO:0000256" key="3">
    <source>
        <dbReference type="ARBA" id="ARBA00023027"/>
    </source>
</evidence>
<dbReference type="InterPro" id="IPR002347">
    <property type="entry name" value="SDR_fam"/>
</dbReference>
<dbReference type="Pfam" id="PF13561">
    <property type="entry name" value="adh_short_C2"/>
    <property type="match status" value="1"/>
</dbReference>
<dbReference type="GO" id="GO:0016491">
    <property type="term" value="F:oxidoreductase activity"/>
    <property type="evidence" value="ECO:0007669"/>
    <property type="project" value="UniProtKB-KW"/>
</dbReference>
<comment type="similarity">
    <text evidence="1">Belongs to the short-chain dehydrogenases/reductases (SDR) family.</text>
</comment>
<dbReference type="Gene3D" id="3.40.50.720">
    <property type="entry name" value="NAD(P)-binding Rossmann-like Domain"/>
    <property type="match status" value="1"/>
</dbReference>
<evidence type="ECO:0000259" key="6">
    <source>
        <dbReference type="SMART" id="SM00822"/>
    </source>
</evidence>
<keyword evidence="2" id="KW-0560">Oxidoreductase</keyword>
<accession>A0A6N3JSK5</accession>
<reference evidence="7 8" key="1">
    <citation type="submission" date="2018-07" db="EMBL/GenBank/DDBJ databases">
        <authorList>
            <person name="Ye Y."/>
        </authorList>
    </citation>
    <scope>NUCLEOTIDE SEQUENCE [LARGE SCALE GENOMIC DNA]</scope>
    <source>
        <strain evidence="8">H14(2018)</strain>
    </source>
</reference>
<name>A0A6N3JSK5_9ACTN</name>
<dbReference type="EMBL" id="CP031263">
    <property type="protein sequence ID" value="AXH88738.1"/>
    <property type="molecule type" value="Genomic_DNA"/>
</dbReference>
<dbReference type="NCBIfam" id="NF005559">
    <property type="entry name" value="PRK07231.1"/>
    <property type="match status" value="1"/>
</dbReference>
<evidence type="ECO:0000256" key="5">
    <source>
        <dbReference type="ARBA" id="ARBA00023221"/>
    </source>
</evidence>
<dbReference type="PRINTS" id="PR00080">
    <property type="entry name" value="SDRFAMILY"/>
</dbReference>
<dbReference type="SMART" id="SM00822">
    <property type="entry name" value="PKS_KR"/>
    <property type="match status" value="1"/>
</dbReference>
<dbReference type="SUPFAM" id="SSF51735">
    <property type="entry name" value="NAD(P)-binding Rossmann-fold domains"/>
    <property type="match status" value="1"/>
</dbReference>
<keyword evidence="3" id="KW-0520">NAD</keyword>
<sequence>MRLVDRVAVVTGGASGIGLATVGRLVEEGARVVIADLDGDRAAEAAAGFGSAVVGVACDVTRAEDCRAAVETAVERFGRLDLMHANAGTPFTGPLDEVDQATLDRVVDVNLKGAFWTAQAAAPALIEAGGGAIVFTASLQAVIARPRYAPYTAAKHGVIGLMKALALELAPHGVRVNAIAPAATETPMLSAFLGGMGDVPDSARENFRASIPLGRMATPRDSADAVVFLASDEARMVTGHTLVLDGGTTAG</sequence>
<protein>
    <submittedName>
        <fullName evidence="7">SDR family NAD(P)-dependent oxidoreductase</fullName>
    </submittedName>
</protein>
<feature type="domain" description="Ketoreductase" evidence="6">
    <location>
        <begin position="6"/>
        <end position="199"/>
    </location>
</feature>
<evidence type="ECO:0000256" key="4">
    <source>
        <dbReference type="ARBA" id="ARBA00023098"/>
    </source>
</evidence>
<dbReference type="FunFam" id="3.40.50.720:FF:000084">
    <property type="entry name" value="Short-chain dehydrogenase reductase"/>
    <property type="match status" value="1"/>
</dbReference>
<reference evidence="7 8" key="2">
    <citation type="submission" date="2018-08" db="EMBL/GenBank/DDBJ databases">
        <title>Streptomyces kandeliansis sp. nov., an endophytic bacterium isolated from mangrove plant.</title>
        <authorList>
            <person name="Wang R."/>
        </authorList>
    </citation>
    <scope>NUCLEOTIDE SEQUENCE [LARGE SCALE GENOMIC DNA]</scope>
    <source>
        <strain evidence="8">H14(2018)</strain>
    </source>
</reference>
<evidence type="ECO:0000313" key="8">
    <source>
        <dbReference type="Proteomes" id="UP000253958"/>
    </source>
</evidence>
<evidence type="ECO:0000313" key="7">
    <source>
        <dbReference type="EMBL" id="AXH88738.1"/>
    </source>
</evidence>
<dbReference type="CDD" id="cd05233">
    <property type="entry name" value="SDR_c"/>
    <property type="match status" value="1"/>
</dbReference>
<dbReference type="InterPro" id="IPR057326">
    <property type="entry name" value="KR_dom"/>
</dbReference>
<dbReference type="PANTHER" id="PTHR43180">
    <property type="entry name" value="3-OXOACYL-(ACYL-CARRIER-PROTEIN) REDUCTASE (AFU_ORTHOLOGUE AFUA_6G11210)"/>
    <property type="match status" value="1"/>
</dbReference>
<keyword evidence="4" id="KW-0443">Lipid metabolism</keyword>
<dbReference type="InterPro" id="IPR020904">
    <property type="entry name" value="Sc_DH/Rdtase_CS"/>
</dbReference>
<dbReference type="PANTHER" id="PTHR43180:SF28">
    <property type="entry name" value="NAD(P)-BINDING ROSSMANN-FOLD SUPERFAMILY PROTEIN"/>
    <property type="match status" value="1"/>
</dbReference>
<dbReference type="GO" id="GO:0008202">
    <property type="term" value="P:steroid metabolic process"/>
    <property type="evidence" value="ECO:0007669"/>
    <property type="project" value="UniProtKB-KW"/>
</dbReference>
<dbReference type="Proteomes" id="UP000253958">
    <property type="component" value="Chromosome"/>
</dbReference>
<dbReference type="InterPro" id="IPR036291">
    <property type="entry name" value="NAD(P)-bd_dom_sf"/>
</dbReference>
<keyword evidence="5" id="KW-0753">Steroid metabolism</keyword>
<dbReference type="AlphaFoldDB" id="A0A6N3JSK5"/>
<gene>
    <name evidence="7" type="ORF">DVH21_01695</name>
</gene>
<dbReference type="PRINTS" id="PR00081">
    <property type="entry name" value="GDHRDH"/>
</dbReference>
<dbReference type="PROSITE" id="PS00061">
    <property type="entry name" value="ADH_SHORT"/>
    <property type="match status" value="1"/>
</dbReference>
<organism evidence="7 8">
    <name type="scientific">Micromonospora aurantiaca</name>
    <name type="common">nom. illeg.</name>
    <dbReference type="NCBI Taxonomy" id="47850"/>
    <lineage>
        <taxon>Bacteria</taxon>
        <taxon>Bacillati</taxon>
        <taxon>Actinomycetota</taxon>
        <taxon>Actinomycetes</taxon>
        <taxon>Micromonosporales</taxon>
        <taxon>Micromonosporaceae</taxon>
        <taxon>Micromonospora</taxon>
    </lineage>
</organism>
<dbReference type="RefSeq" id="WP_114918641.1">
    <property type="nucleotide sequence ID" value="NZ_CP031263.1"/>
</dbReference>